<keyword evidence="3" id="KW-1133">Transmembrane helix</keyword>
<dbReference type="InterPro" id="IPR006135">
    <property type="entry name" value="T3SS_substrate_exporter"/>
</dbReference>
<keyword evidence="3" id="KW-0472">Membrane</keyword>
<feature type="transmembrane region" description="Helical" evidence="3">
    <location>
        <begin position="79"/>
        <end position="112"/>
    </location>
</feature>
<dbReference type="PRINTS" id="PR00950">
    <property type="entry name" value="TYPE3IMSPROT"/>
</dbReference>
<proteinExistence type="inferred from homology"/>
<dbReference type="InterPro" id="IPR029025">
    <property type="entry name" value="T3SS_substrate_exporter_C"/>
</dbReference>
<accession>A0A261URN3</accession>
<feature type="transmembrane region" description="Helical" evidence="3">
    <location>
        <begin position="34"/>
        <end position="59"/>
    </location>
</feature>
<evidence type="ECO:0000256" key="3">
    <source>
        <dbReference type="SAM" id="Phobius"/>
    </source>
</evidence>
<dbReference type="PANTHER" id="PTHR30531:SF12">
    <property type="entry name" value="FLAGELLAR BIOSYNTHETIC PROTEIN FLHB"/>
    <property type="match status" value="1"/>
</dbReference>
<evidence type="ECO:0000313" key="4">
    <source>
        <dbReference type="EMBL" id="OZI64568.1"/>
    </source>
</evidence>
<feature type="region of interest" description="Disordered" evidence="2">
    <location>
        <begin position="229"/>
        <end position="249"/>
    </location>
</feature>
<sequence length="352" mass="38813">MSNESSEEKTEPGSDKKLRDARQKGQVAKSQDMITALVVLASTVYLGLSAHTMAVRAIALFDRVALALEAPDMKFSEVWGAIVVEALDALMSTTFPLFVLIVLVVFIGNVLISKGIVFSTEPVKPDIKRVDPISGFKRLFSLRNVVEFLKALLKVAALSVAFFIAYKTSLPFLFGAPSCGVDCLLASFNHLFIPIALTAILAFLGTGILDLLLQKWLFARDMRMSHSEVKRERKDMDGSPEIRKERHRQRVAMQATSSARGEHMASVMIGSEKGWIVGIRYVRGETKVPVVVHVVPPDKAPQAWAQRHEKSTPHVYDPNLAGEVARQCALGEPLQERHFGRVAEVLVKVGLI</sequence>
<dbReference type="Gene3D" id="3.40.1690.10">
    <property type="entry name" value="secretion proteins EscU"/>
    <property type="match status" value="1"/>
</dbReference>
<evidence type="ECO:0000256" key="1">
    <source>
        <dbReference type="ARBA" id="ARBA00010690"/>
    </source>
</evidence>
<evidence type="ECO:0008006" key="6">
    <source>
        <dbReference type="Google" id="ProtNLM"/>
    </source>
</evidence>
<dbReference type="PANTHER" id="PTHR30531">
    <property type="entry name" value="FLAGELLAR BIOSYNTHETIC PROTEIN FLHB"/>
    <property type="match status" value="1"/>
</dbReference>
<comment type="similarity">
    <text evidence="1">Belongs to the type III secretion exporter family.</text>
</comment>
<gene>
    <name evidence="4" type="ORF">CAL20_02620</name>
</gene>
<protein>
    <recommendedName>
        <fullName evidence="6">Translocation protein in type III secretion system, RhcU</fullName>
    </recommendedName>
</protein>
<name>A0A261URN3_9BORD</name>
<dbReference type="GO" id="GO:0005886">
    <property type="term" value="C:plasma membrane"/>
    <property type="evidence" value="ECO:0007669"/>
    <property type="project" value="TreeGrafter"/>
</dbReference>
<keyword evidence="5" id="KW-1185">Reference proteome</keyword>
<evidence type="ECO:0000313" key="5">
    <source>
        <dbReference type="Proteomes" id="UP000216885"/>
    </source>
</evidence>
<organism evidence="4 5">
    <name type="scientific">Bordetella genomosp. 4</name>
    <dbReference type="NCBI Taxonomy" id="463044"/>
    <lineage>
        <taxon>Bacteria</taxon>
        <taxon>Pseudomonadati</taxon>
        <taxon>Pseudomonadota</taxon>
        <taxon>Betaproteobacteria</taxon>
        <taxon>Burkholderiales</taxon>
        <taxon>Alcaligenaceae</taxon>
        <taxon>Bordetella</taxon>
    </lineage>
</organism>
<reference evidence="4 5" key="1">
    <citation type="submission" date="2017-05" db="EMBL/GenBank/DDBJ databases">
        <title>Complete and WGS of Bordetella genogroups.</title>
        <authorList>
            <person name="Spilker T."/>
            <person name="LiPuma J."/>
        </authorList>
    </citation>
    <scope>NUCLEOTIDE SEQUENCE [LARGE SCALE GENOMIC DNA]</scope>
    <source>
        <strain evidence="4 5">AU9919</strain>
    </source>
</reference>
<dbReference type="SUPFAM" id="SSF160544">
    <property type="entry name" value="EscU C-terminal domain-like"/>
    <property type="match status" value="1"/>
</dbReference>
<feature type="region of interest" description="Disordered" evidence="2">
    <location>
        <begin position="1"/>
        <end position="22"/>
    </location>
</feature>
<dbReference type="Pfam" id="PF01312">
    <property type="entry name" value="Bac_export_2"/>
    <property type="match status" value="1"/>
</dbReference>
<dbReference type="AlphaFoldDB" id="A0A261URN3"/>
<dbReference type="GO" id="GO:0009306">
    <property type="term" value="P:protein secretion"/>
    <property type="evidence" value="ECO:0007669"/>
    <property type="project" value="InterPro"/>
</dbReference>
<dbReference type="RefSeq" id="WP_094837119.1">
    <property type="nucleotide sequence ID" value="NZ_NEVQ01000003.1"/>
</dbReference>
<dbReference type="EMBL" id="NEVQ01000003">
    <property type="protein sequence ID" value="OZI64568.1"/>
    <property type="molecule type" value="Genomic_DNA"/>
</dbReference>
<feature type="transmembrane region" description="Helical" evidence="3">
    <location>
        <begin position="148"/>
        <end position="166"/>
    </location>
</feature>
<keyword evidence="3" id="KW-0812">Transmembrane</keyword>
<comment type="caution">
    <text evidence="4">The sequence shown here is derived from an EMBL/GenBank/DDBJ whole genome shotgun (WGS) entry which is preliminary data.</text>
</comment>
<evidence type="ECO:0000256" key="2">
    <source>
        <dbReference type="SAM" id="MobiDB-lite"/>
    </source>
</evidence>
<feature type="transmembrane region" description="Helical" evidence="3">
    <location>
        <begin position="191"/>
        <end position="213"/>
    </location>
</feature>
<feature type="compositionally biased region" description="Basic and acidic residues" evidence="2">
    <location>
        <begin position="229"/>
        <end position="244"/>
    </location>
</feature>
<dbReference type="Proteomes" id="UP000216885">
    <property type="component" value="Unassembled WGS sequence"/>
</dbReference>